<evidence type="ECO:0000313" key="2">
    <source>
        <dbReference type="Proteomes" id="UP000216682"/>
    </source>
</evidence>
<comment type="caution">
    <text evidence="1">The sequence shown here is derived from an EMBL/GenBank/DDBJ whole genome shotgun (WGS) entry which is preliminary data.</text>
</comment>
<evidence type="ECO:0000313" key="1">
    <source>
        <dbReference type="EMBL" id="OZT78615.1"/>
    </source>
</evidence>
<dbReference type="EMBL" id="NPEZ01000001">
    <property type="protein sequence ID" value="OZT78615.1"/>
    <property type="molecule type" value="Genomic_DNA"/>
</dbReference>
<dbReference type="AlphaFoldDB" id="A0A265EAV9"/>
<organism evidence="1 2">
    <name type="scientific">Salinicoccus roseus</name>
    <dbReference type="NCBI Taxonomy" id="45670"/>
    <lineage>
        <taxon>Bacteria</taxon>
        <taxon>Bacillati</taxon>
        <taxon>Bacillota</taxon>
        <taxon>Bacilli</taxon>
        <taxon>Bacillales</taxon>
        <taxon>Staphylococcaceae</taxon>
        <taxon>Salinicoccus</taxon>
    </lineage>
</organism>
<reference evidence="1 2" key="1">
    <citation type="submission" date="2017-07" db="EMBL/GenBank/DDBJ databases">
        <title>Shotgun whole genome sequences of three halophilic bacterial isolates.</title>
        <authorList>
            <person name="Pozzo T."/>
            <person name="Higdon S.M."/>
            <person name="Quillaguaman J."/>
        </authorList>
    </citation>
    <scope>NUCLEOTIDE SEQUENCE [LARGE SCALE GENOMIC DNA]</scope>
    <source>
        <strain evidence="1 2">BU-1</strain>
    </source>
</reference>
<sequence length="64" mass="7468">MYQIIHLPTPQRKNKIIGDEQEPSRFPIMLLHGKPHLKDGYQLKVAPIRLDCLFPKTLDCRGEE</sequence>
<dbReference type="Proteomes" id="UP000216682">
    <property type="component" value="Unassembled WGS sequence"/>
</dbReference>
<proteinExistence type="predicted"/>
<gene>
    <name evidence="1" type="ORF">CFN03_04875</name>
</gene>
<accession>A0A265EAV9</accession>
<protein>
    <submittedName>
        <fullName evidence="1">Uncharacterized protein</fullName>
    </submittedName>
</protein>
<name>A0A265EAV9_9STAP</name>